<evidence type="ECO:0000313" key="6">
    <source>
        <dbReference type="Proteomes" id="UP000645828"/>
    </source>
</evidence>
<dbReference type="InterPro" id="IPR007110">
    <property type="entry name" value="Ig-like_dom"/>
</dbReference>
<dbReference type="InterPro" id="IPR013783">
    <property type="entry name" value="Ig-like_fold"/>
</dbReference>
<organism evidence="5 6">
    <name type="scientific">Nyctereutes procyonoides</name>
    <name type="common">Raccoon dog</name>
    <name type="synonym">Canis procyonoides</name>
    <dbReference type="NCBI Taxonomy" id="34880"/>
    <lineage>
        <taxon>Eukaryota</taxon>
        <taxon>Metazoa</taxon>
        <taxon>Chordata</taxon>
        <taxon>Craniata</taxon>
        <taxon>Vertebrata</taxon>
        <taxon>Euteleostomi</taxon>
        <taxon>Mammalia</taxon>
        <taxon>Eutheria</taxon>
        <taxon>Laurasiatheria</taxon>
        <taxon>Carnivora</taxon>
        <taxon>Caniformia</taxon>
        <taxon>Canidae</taxon>
        <taxon>Nyctereutes</taxon>
    </lineage>
</organism>
<evidence type="ECO:0000256" key="1">
    <source>
        <dbReference type="SAM" id="MobiDB-lite"/>
    </source>
</evidence>
<keyword evidence="2" id="KW-1133">Transmembrane helix</keyword>
<dbReference type="Proteomes" id="UP000645828">
    <property type="component" value="Unassembled WGS sequence"/>
</dbReference>
<name>A0A811XZF2_NYCPR</name>
<reference evidence="5" key="1">
    <citation type="submission" date="2020-12" db="EMBL/GenBank/DDBJ databases">
        <authorList>
            <consortium name="Molecular Ecology Group"/>
        </authorList>
    </citation>
    <scope>NUCLEOTIDE SEQUENCE</scope>
    <source>
        <strain evidence="5">TBG_1078</strain>
    </source>
</reference>
<accession>A0A811XZF2</accession>
<feature type="chain" id="PRO_5032769327" evidence="3">
    <location>
        <begin position="20"/>
        <end position="211"/>
    </location>
</feature>
<feature type="region of interest" description="Disordered" evidence="1">
    <location>
        <begin position="190"/>
        <end position="211"/>
    </location>
</feature>
<keyword evidence="2" id="KW-0472">Membrane</keyword>
<sequence>MKAQAGLSVILILVPSLSGFQDTFLLAPPNLVSTDEKQIVLGRLGKDVILPCSFESKPKLVGNPHYILKEHSFLMCGMLSVYPHPLITWKMDNTPISESNMGEIESLSLFYVDNMIKITESNLSYKYDLHKMQSENVSLSCELANKQSQSGTAWIIVLSLVTLVLLAICIFYMSKRYHSRRERCSVHTERANTAGAEENQAISAQPATTGN</sequence>
<keyword evidence="6" id="KW-1185">Reference proteome</keyword>
<proteinExistence type="predicted"/>
<feature type="domain" description="Ig-like" evidence="4">
    <location>
        <begin position="29"/>
        <end position="159"/>
    </location>
</feature>
<dbReference type="PROSITE" id="PS50835">
    <property type="entry name" value="IG_LIKE"/>
    <property type="match status" value="1"/>
</dbReference>
<dbReference type="Gene3D" id="2.60.40.10">
    <property type="entry name" value="Immunoglobulins"/>
    <property type="match status" value="1"/>
</dbReference>
<evidence type="ECO:0000313" key="5">
    <source>
        <dbReference type="EMBL" id="CAD7670850.1"/>
    </source>
</evidence>
<keyword evidence="2" id="KW-0812">Transmembrane</keyword>
<dbReference type="InterPro" id="IPR036179">
    <property type="entry name" value="Ig-like_dom_sf"/>
</dbReference>
<comment type="caution">
    <text evidence="5">The sequence shown here is derived from an EMBL/GenBank/DDBJ whole genome shotgun (WGS) entry which is preliminary data.</text>
</comment>
<dbReference type="SUPFAM" id="SSF48726">
    <property type="entry name" value="Immunoglobulin"/>
    <property type="match status" value="1"/>
</dbReference>
<gene>
    <name evidence="5" type="ORF">NYPRO_LOCUS3645</name>
</gene>
<keyword evidence="3" id="KW-0732">Signal</keyword>
<feature type="compositionally biased region" description="Polar residues" evidence="1">
    <location>
        <begin position="200"/>
        <end position="211"/>
    </location>
</feature>
<evidence type="ECO:0000256" key="2">
    <source>
        <dbReference type="SAM" id="Phobius"/>
    </source>
</evidence>
<evidence type="ECO:0000259" key="4">
    <source>
        <dbReference type="PROSITE" id="PS50835"/>
    </source>
</evidence>
<feature type="signal peptide" evidence="3">
    <location>
        <begin position="1"/>
        <end position="19"/>
    </location>
</feature>
<dbReference type="EMBL" id="CAJHUB010000659">
    <property type="protein sequence ID" value="CAD7670850.1"/>
    <property type="molecule type" value="Genomic_DNA"/>
</dbReference>
<dbReference type="AlphaFoldDB" id="A0A811XZF2"/>
<evidence type="ECO:0000256" key="3">
    <source>
        <dbReference type="SAM" id="SignalP"/>
    </source>
</evidence>
<protein>
    <submittedName>
        <fullName evidence="5">(raccoon dog) hypothetical protein</fullName>
    </submittedName>
</protein>
<feature type="transmembrane region" description="Helical" evidence="2">
    <location>
        <begin position="153"/>
        <end position="173"/>
    </location>
</feature>